<proteinExistence type="inferred from homology"/>
<dbReference type="Pfam" id="PF10029">
    <property type="entry name" value="DUF2271"/>
    <property type="match status" value="1"/>
</dbReference>
<evidence type="ECO:0000256" key="13">
    <source>
        <dbReference type="SAM" id="SignalP"/>
    </source>
</evidence>
<evidence type="ECO:0000256" key="5">
    <source>
        <dbReference type="ARBA" id="ARBA00022630"/>
    </source>
</evidence>
<feature type="region of interest" description="Disordered" evidence="12">
    <location>
        <begin position="450"/>
        <end position="483"/>
    </location>
</feature>
<keyword evidence="5" id="KW-0285">Flavoprotein</keyword>
<evidence type="ECO:0000256" key="10">
    <source>
        <dbReference type="ARBA" id="ARBA00031306"/>
    </source>
</evidence>
<accession>A0ABQ6T3B5</accession>
<evidence type="ECO:0000256" key="4">
    <source>
        <dbReference type="ARBA" id="ARBA00016337"/>
    </source>
</evidence>
<evidence type="ECO:0000256" key="6">
    <source>
        <dbReference type="ARBA" id="ARBA00022679"/>
    </source>
</evidence>
<dbReference type="Gene3D" id="3.10.520.10">
    <property type="entry name" value="ApbE-like domains"/>
    <property type="match status" value="1"/>
</dbReference>
<comment type="similarity">
    <text evidence="2">Belongs to the ApbE family.</text>
</comment>
<evidence type="ECO:0000256" key="11">
    <source>
        <dbReference type="ARBA" id="ARBA00048540"/>
    </source>
</evidence>
<keyword evidence="8" id="KW-0274">FAD</keyword>
<gene>
    <name evidence="14" type="ORF">FJU31_05895</name>
</gene>
<dbReference type="SUPFAM" id="SSF143631">
    <property type="entry name" value="ApbE-like"/>
    <property type="match status" value="1"/>
</dbReference>
<evidence type="ECO:0000256" key="1">
    <source>
        <dbReference type="ARBA" id="ARBA00001946"/>
    </source>
</evidence>
<comment type="cofactor">
    <cofactor evidence="1">
        <name>Mg(2+)</name>
        <dbReference type="ChEBI" id="CHEBI:18420"/>
    </cofactor>
</comment>
<keyword evidence="6" id="KW-0808">Transferase</keyword>
<sequence length="483" mass="51863">MTSLSNLLLVTCVTLCGLHAGSASAAELHRDDVLGTSLDLRIDAPAVQAAAAQHAALAEIERLDAVLSRWRADSELSRFNATTGPQQLSRDLRAVLRLCEEWRARTEGLFSCRLGTVAQRWRQAQESGVLPTREELRALASAAASAEVSLDDREPVTRPQAVVFDVDALAKGYIIDRALAAARAAAPAATAIGLDIGGDARYWQASVAGQARPVGVADARAPRDNRSVFATVALRSQAIAASGHATRGYKVGRRQYSHILDPWSGWPMQFAPSATVVAPDASSADALATALSVMPIRSGLELADAMPDVAALILSDTGTAFASQRWPALLVATDSAATAPEQLVIDYQVPNLASERYHAPYLAMWIAREDGSPVRQLLVLGERSRYLQDLPQWWRRYGRDDLPAIQGIARPTRMPGRYSVAWDGRDDRGQALPRGAYRVQVEAARQGGGHEFLSLPIDTGQDSSLPAKAQGSSEIGTLQVSRP</sequence>
<evidence type="ECO:0000256" key="2">
    <source>
        <dbReference type="ARBA" id="ARBA00008282"/>
    </source>
</evidence>
<organism evidence="14 15">
    <name type="scientific">Stenotrophomonas cyclobalanopsidis</name>
    <dbReference type="NCBI Taxonomy" id="2771362"/>
    <lineage>
        <taxon>Bacteria</taxon>
        <taxon>Pseudomonadati</taxon>
        <taxon>Pseudomonadota</taxon>
        <taxon>Gammaproteobacteria</taxon>
        <taxon>Lysobacterales</taxon>
        <taxon>Lysobacteraceae</taxon>
        <taxon>Stenotrophomonas</taxon>
    </lineage>
</organism>
<evidence type="ECO:0000256" key="9">
    <source>
        <dbReference type="ARBA" id="ARBA00022842"/>
    </source>
</evidence>
<evidence type="ECO:0000256" key="8">
    <source>
        <dbReference type="ARBA" id="ARBA00022827"/>
    </source>
</evidence>
<feature type="chain" id="PRO_5046417894" description="FAD:protein FMN transferase" evidence="13">
    <location>
        <begin position="26"/>
        <end position="483"/>
    </location>
</feature>
<dbReference type="Gene3D" id="2.60.40.4070">
    <property type="match status" value="1"/>
</dbReference>
<keyword evidence="7" id="KW-0479">Metal-binding</keyword>
<keyword evidence="13" id="KW-0732">Signal</keyword>
<evidence type="ECO:0000256" key="12">
    <source>
        <dbReference type="SAM" id="MobiDB-lite"/>
    </source>
</evidence>
<evidence type="ECO:0000313" key="15">
    <source>
        <dbReference type="Proteomes" id="UP000326367"/>
    </source>
</evidence>
<dbReference type="InterPro" id="IPR024932">
    <property type="entry name" value="ApbE"/>
</dbReference>
<reference evidence="14 15" key="1">
    <citation type="journal article" date="2020" name="Antonie Van Leeuwenhoek">
        <title>Stenotrophomonas cyclobalanopsidis sp. nov., isolated from the leaf spot disease of Cyclobalanopsis patelliformis.</title>
        <authorList>
            <person name="Bian D.R."/>
            <person name="Xue H."/>
            <person name="Piao C.G."/>
            <person name="Li Y."/>
        </authorList>
    </citation>
    <scope>NUCLEOTIDE SEQUENCE [LARGE SCALE GENOMIC DNA]</scope>
    <source>
        <strain evidence="14 15">TPQG1-4</strain>
    </source>
</reference>
<protein>
    <recommendedName>
        <fullName evidence="4">FAD:protein FMN transferase</fullName>
        <ecNumber evidence="3">2.7.1.180</ecNumber>
    </recommendedName>
    <alternativeName>
        <fullName evidence="10">Flavin transferase</fullName>
    </alternativeName>
</protein>
<dbReference type="RefSeq" id="WP_150453915.1">
    <property type="nucleotide sequence ID" value="NZ_VYKI01000005.1"/>
</dbReference>
<comment type="caution">
    <text evidence="14">The sequence shown here is derived from an EMBL/GenBank/DDBJ whole genome shotgun (WGS) entry which is preliminary data.</text>
</comment>
<feature type="signal peptide" evidence="13">
    <location>
        <begin position="1"/>
        <end position="25"/>
    </location>
</feature>
<evidence type="ECO:0000256" key="3">
    <source>
        <dbReference type="ARBA" id="ARBA00011955"/>
    </source>
</evidence>
<feature type="compositionally biased region" description="Polar residues" evidence="12">
    <location>
        <begin position="460"/>
        <end position="483"/>
    </location>
</feature>
<evidence type="ECO:0000313" key="14">
    <source>
        <dbReference type="EMBL" id="KAA9001495.1"/>
    </source>
</evidence>
<name>A0ABQ6T3B5_9GAMM</name>
<keyword evidence="9" id="KW-0460">Magnesium</keyword>
<dbReference type="Proteomes" id="UP000326367">
    <property type="component" value="Unassembled WGS sequence"/>
</dbReference>
<dbReference type="PANTHER" id="PTHR30040:SF2">
    <property type="entry name" value="FAD:PROTEIN FMN TRANSFERASE"/>
    <property type="match status" value="1"/>
</dbReference>
<dbReference type="Pfam" id="PF02424">
    <property type="entry name" value="ApbE"/>
    <property type="match status" value="1"/>
</dbReference>
<evidence type="ECO:0000256" key="7">
    <source>
        <dbReference type="ARBA" id="ARBA00022723"/>
    </source>
</evidence>
<dbReference type="InterPro" id="IPR014469">
    <property type="entry name" value="DUF2271"/>
</dbReference>
<comment type="catalytic activity">
    <reaction evidence="11">
        <text>L-threonyl-[protein] + FAD = FMN-L-threonyl-[protein] + AMP + H(+)</text>
        <dbReference type="Rhea" id="RHEA:36847"/>
        <dbReference type="Rhea" id="RHEA-COMP:11060"/>
        <dbReference type="Rhea" id="RHEA-COMP:11061"/>
        <dbReference type="ChEBI" id="CHEBI:15378"/>
        <dbReference type="ChEBI" id="CHEBI:30013"/>
        <dbReference type="ChEBI" id="CHEBI:57692"/>
        <dbReference type="ChEBI" id="CHEBI:74257"/>
        <dbReference type="ChEBI" id="CHEBI:456215"/>
        <dbReference type="EC" id="2.7.1.180"/>
    </reaction>
</comment>
<dbReference type="EC" id="2.7.1.180" evidence="3"/>
<dbReference type="InterPro" id="IPR003374">
    <property type="entry name" value="ApbE-like_sf"/>
</dbReference>
<dbReference type="PANTHER" id="PTHR30040">
    <property type="entry name" value="THIAMINE BIOSYNTHESIS LIPOPROTEIN APBE"/>
    <property type="match status" value="1"/>
</dbReference>
<dbReference type="EMBL" id="VYKI01000005">
    <property type="protein sequence ID" value="KAA9001495.1"/>
    <property type="molecule type" value="Genomic_DNA"/>
</dbReference>
<keyword evidence="15" id="KW-1185">Reference proteome</keyword>